<dbReference type="GO" id="GO:0070531">
    <property type="term" value="C:BRCA1-A complex"/>
    <property type="evidence" value="ECO:0007669"/>
    <property type="project" value="TreeGrafter"/>
</dbReference>
<dbReference type="SUPFAM" id="SSF57850">
    <property type="entry name" value="RING/U-box"/>
    <property type="match status" value="1"/>
</dbReference>
<evidence type="ECO:0000256" key="9">
    <source>
        <dbReference type="SAM" id="MobiDB-lite"/>
    </source>
</evidence>
<feature type="region of interest" description="Disordered" evidence="9">
    <location>
        <begin position="709"/>
        <end position="729"/>
    </location>
</feature>
<reference evidence="12 13" key="1">
    <citation type="submission" date="2017-07" db="EMBL/GenBank/DDBJ databases">
        <authorList>
            <person name="Talla V."/>
            <person name="Backstrom N."/>
        </authorList>
    </citation>
    <scope>NUCLEOTIDE SEQUENCE [LARGE SCALE GENOMIC DNA]</scope>
</reference>
<keyword evidence="5" id="KW-0862">Zinc</keyword>
<evidence type="ECO:0000256" key="3">
    <source>
        <dbReference type="ARBA" id="ARBA00022763"/>
    </source>
</evidence>
<evidence type="ECO:0000256" key="2">
    <source>
        <dbReference type="ARBA" id="ARBA00022737"/>
    </source>
</evidence>
<dbReference type="InterPro" id="IPR013083">
    <property type="entry name" value="Znf_RING/FYVE/PHD"/>
</dbReference>
<feature type="domain" description="BRCT" evidence="11">
    <location>
        <begin position="861"/>
        <end position="933"/>
    </location>
</feature>
<dbReference type="CDD" id="cd16449">
    <property type="entry name" value="RING-HC"/>
    <property type="match status" value="1"/>
</dbReference>
<evidence type="ECO:0000259" key="11">
    <source>
        <dbReference type="PROSITE" id="PS50172"/>
    </source>
</evidence>
<dbReference type="Gene3D" id="3.40.50.10190">
    <property type="entry name" value="BRCT domain"/>
    <property type="match status" value="2"/>
</dbReference>
<keyword evidence="7" id="KW-0539">Nucleus</keyword>
<dbReference type="GO" id="GO:0000724">
    <property type="term" value="P:double-strand break repair via homologous recombination"/>
    <property type="evidence" value="ECO:0007669"/>
    <property type="project" value="TreeGrafter"/>
</dbReference>
<evidence type="ECO:0000256" key="6">
    <source>
        <dbReference type="ARBA" id="ARBA00023204"/>
    </source>
</evidence>
<dbReference type="SUPFAM" id="SSF52113">
    <property type="entry name" value="BRCT domain"/>
    <property type="match status" value="2"/>
</dbReference>
<evidence type="ECO:0008006" key="14">
    <source>
        <dbReference type="Google" id="ProtNLM"/>
    </source>
</evidence>
<keyword evidence="4 8" id="KW-0479">Metal-binding</keyword>
<feature type="compositionally biased region" description="Acidic residues" evidence="9">
    <location>
        <begin position="709"/>
        <end position="718"/>
    </location>
</feature>
<protein>
    <recommendedName>
        <fullName evidence="14">RING-type E3 ubiquitin transferase BRCA1</fullName>
    </recommendedName>
</protein>
<sequence length="1068" mass="121327">MLFSVPTHTCCKYYKVPTISKCGHNLCQSCWRKNPVCPICKLKLDRKGLTLNLPKQKVTEDILRLVDEFEKYFRKNLDDFIFSKCDNIQQSVQNKNVDEWLSSSQNKFSAPTVDSQDSTQEVNAFVNVIVEDIQIHAESNKIKNNSVKSCKMQQQQDDWNKIEVLESEDFVTKDKENIVGPMDIEQCDYLADEVEYTVENPRRSSRKNIEFKEMELNKIHNEKTISKPLNIVKAQNKKKINSSVETFTNMRNALLVGNNLDKNCDTQNKKIHTSMIKDKMRINENMQDSLIKDNIDSEKVIYSNEIKNHTNKNNIASNMFSRNKITTETNTLNTDPNRKNVLFHMQSSLYSRVKYNSVLTDAVNDGSEIETEPFHNDDIELTIKIGNTVTNIMIKKNKNIQVNVNADKEVQTTLRESNLDKATVATSPIKEFLEDKGDIDRIVYSQPSKNTLNGRKVVEGVSHSLKSVSDKKNTASAITTSVQTIATESIEKVLSTMMESRHVPTNQNLQQSETNNDINNTKSYIVKECATQSLQSAKSTPSAIILPSYKHRTKSQLCTEKRGRELLNSELEPDSKKLRANNIEVLPMESKKIEQDSDSYGVIMSQVFTHDDVDMKANSKRKIINKNTQILSDCKSLKAELALSQRTKQNTVELYSQNLFTISEKDIDIEAKKTHTQKSIASHKEHKTDANNMSDCVMEPHELCTPQDNDCDSDESVVEETPQKSTSFSKKKVASNKAIDEITANDDIISQNTVKQLHQFQQPYQIRNTSTSQNVTLITNVKDSLETPPSISNFSDQIQHKSTPNARKSLNFKDSVERINDSIEKTLCPSLVEIVSTTQEKEFMSKAFEQNHMIQSKGNDKGLNYFVAGSFLSSAELANTRMLCARRNWTYLDKYSNELTHLVVGSNGDKKGQRTLKFMCAVAASKWVVSYEWEPYEMLDAMGEPGPKRSRLSKVKLFSSITFFCMPPFSVLDSDTLQEMLEAAGGKVVKDFKQIQNPRVPSLVLAEPEDTQDQRFIDLAEKAKIVPVNFEWVLNCIGKYTLDSIRDLLLCPESSLPQAAATWLESFM</sequence>
<dbReference type="InterPro" id="IPR031099">
    <property type="entry name" value="BRCA1-associated"/>
</dbReference>
<evidence type="ECO:0000313" key="13">
    <source>
        <dbReference type="Proteomes" id="UP000324832"/>
    </source>
</evidence>
<dbReference type="PANTHER" id="PTHR13763:SF0">
    <property type="entry name" value="BREAST CANCER TYPE 1 SUSCEPTIBILITY PROTEIN"/>
    <property type="match status" value="1"/>
</dbReference>
<dbReference type="PROSITE" id="PS50089">
    <property type="entry name" value="ZF_RING_2"/>
    <property type="match status" value="1"/>
</dbReference>
<evidence type="ECO:0000259" key="10">
    <source>
        <dbReference type="PROSITE" id="PS50089"/>
    </source>
</evidence>
<organism evidence="12 13">
    <name type="scientific">Leptidea sinapis</name>
    <dbReference type="NCBI Taxonomy" id="189913"/>
    <lineage>
        <taxon>Eukaryota</taxon>
        <taxon>Metazoa</taxon>
        <taxon>Ecdysozoa</taxon>
        <taxon>Arthropoda</taxon>
        <taxon>Hexapoda</taxon>
        <taxon>Insecta</taxon>
        <taxon>Pterygota</taxon>
        <taxon>Neoptera</taxon>
        <taxon>Endopterygota</taxon>
        <taxon>Lepidoptera</taxon>
        <taxon>Glossata</taxon>
        <taxon>Ditrysia</taxon>
        <taxon>Papilionoidea</taxon>
        <taxon>Pieridae</taxon>
        <taxon>Dismorphiinae</taxon>
        <taxon>Leptidea</taxon>
    </lineage>
</organism>
<dbReference type="GO" id="GO:0004842">
    <property type="term" value="F:ubiquitin-protein transferase activity"/>
    <property type="evidence" value="ECO:0007669"/>
    <property type="project" value="TreeGrafter"/>
</dbReference>
<dbReference type="GO" id="GO:0031436">
    <property type="term" value="C:BRCA1-BARD1 complex"/>
    <property type="evidence" value="ECO:0007669"/>
    <property type="project" value="TreeGrafter"/>
</dbReference>
<evidence type="ECO:0000256" key="8">
    <source>
        <dbReference type="PROSITE-ProRule" id="PRU00175"/>
    </source>
</evidence>
<evidence type="ECO:0000256" key="1">
    <source>
        <dbReference type="ARBA" id="ARBA00004123"/>
    </source>
</evidence>
<keyword evidence="6" id="KW-0234">DNA repair</keyword>
<dbReference type="GO" id="GO:0008270">
    <property type="term" value="F:zinc ion binding"/>
    <property type="evidence" value="ECO:0007669"/>
    <property type="project" value="UniProtKB-KW"/>
</dbReference>
<feature type="domain" description="RING-type" evidence="10">
    <location>
        <begin position="10"/>
        <end position="41"/>
    </location>
</feature>
<evidence type="ECO:0000256" key="4">
    <source>
        <dbReference type="ARBA" id="ARBA00022771"/>
    </source>
</evidence>
<dbReference type="PROSITE" id="PS50172">
    <property type="entry name" value="BRCT"/>
    <property type="match status" value="2"/>
</dbReference>
<gene>
    <name evidence="12" type="ORF">LSINAPIS_LOCUS8742</name>
</gene>
<accession>A0A5E4QIE1</accession>
<dbReference type="PANTHER" id="PTHR13763">
    <property type="entry name" value="BREAST CANCER TYPE 1 SUSCEPTIBILITY PROTEIN BRCA1"/>
    <property type="match status" value="1"/>
</dbReference>
<comment type="subcellular location">
    <subcellularLocation>
        <location evidence="1">Nucleus</location>
    </subcellularLocation>
</comment>
<keyword evidence="4 8" id="KW-0863">Zinc-finger</keyword>
<dbReference type="SMART" id="SM00292">
    <property type="entry name" value="BRCT"/>
    <property type="match status" value="2"/>
</dbReference>
<dbReference type="Proteomes" id="UP000324832">
    <property type="component" value="Unassembled WGS sequence"/>
</dbReference>
<dbReference type="InterPro" id="IPR001841">
    <property type="entry name" value="Znf_RING"/>
</dbReference>
<dbReference type="Pfam" id="PF16589">
    <property type="entry name" value="BRCT_2"/>
    <property type="match status" value="1"/>
</dbReference>
<feature type="domain" description="BRCT" evidence="11">
    <location>
        <begin position="953"/>
        <end position="1050"/>
    </location>
</feature>
<dbReference type="InterPro" id="IPR001357">
    <property type="entry name" value="BRCT_dom"/>
</dbReference>
<name>A0A5E4QIE1_9NEOP</name>
<keyword evidence="3" id="KW-0227">DNA damage</keyword>
<dbReference type="InterPro" id="IPR036420">
    <property type="entry name" value="BRCT_dom_sf"/>
</dbReference>
<evidence type="ECO:0000313" key="12">
    <source>
        <dbReference type="EMBL" id="VVC97480.1"/>
    </source>
</evidence>
<dbReference type="Gene3D" id="3.30.40.10">
    <property type="entry name" value="Zinc/RING finger domain, C3HC4 (zinc finger)"/>
    <property type="match status" value="1"/>
</dbReference>
<keyword evidence="13" id="KW-1185">Reference proteome</keyword>
<proteinExistence type="predicted"/>
<dbReference type="GO" id="GO:0045944">
    <property type="term" value="P:positive regulation of transcription by RNA polymerase II"/>
    <property type="evidence" value="ECO:0007669"/>
    <property type="project" value="TreeGrafter"/>
</dbReference>
<evidence type="ECO:0000256" key="5">
    <source>
        <dbReference type="ARBA" id="ARBA00022833"/>
    </source>
</evidence>
<dbReference type="AlphaFoldDB" id="A0A5E4QIE1"/>
<dbReference type="EMBL" id="FZQP02003200">
    <property type="protein sequence ID" value="VVC97480.1"/>
    <property type="molecule type" value="Genomic_DNA"/>
</dbReference>
<evidence type="ECO:0000256" key="7">
    <source>
        <dbReference type="ARBA" id="ARBA00023242"/>
    </source>
</evidence>
<keyword evidence="2" id="KW-0677">Repeat</keyword>